<gene>
    <name evidence="2" type="ORF">KFK09_011624</name>
</gene>
<accession>A0A8T3BDE2</accession>
<name>A0A8T3BDE2_DENNO</name>
<keyword evidence="3" id="KW-1185">Reference proteome</keyword>
<organism evidence="2 3">
    <name type="scientific">Dendrobium nobile</name>
    <name type="common">Orchid</name>
    <dbReference type="NCBI Taxonomy" id="94219"/>
    <lineage>
        <taxon>Eukaryota</taxon>
        <taxon>Viridiplantae</taxon>
        <taxon>Streptophyta</taxon>
        <taxon>Embryophyta</taxon>
        <taxon>Tracheophyta</taxon>
        <taxon>Spermatophyta</taxon>
        <taxon>Magnoliopsida</taxon>
        <taxon>Liliopsida</taxon>
        <taxon>Asparagales</taxon>
        <taxon>Orchidaceae</taxon>
        <taxon>Epidendroideae</taxon>
        <taxon>Malaxideae</taxon>
        <taxon>Dendrobiinae</taxon>
        <taxon>Dendrobium</taxon>
    </lineage>
</organism>
<evidence type="ECO:0000313" key="2">
    <source>
        <dbReference type="EMBL" id="KAI0511006.1"/>
    </source>
</evidence>
<feature type="compositionally biased region" description="Acidic residues" evidence="1">
    <location>
        <begin position="170"/>
        <end position="181"/>
    </location>
</feature>
<dbReference type="AlphaFoldDB" id="A0A8T3BDE2"/>
<feature type="region of interest" description="Disordered" evidence="1">
    <location>
        <begin position="49"/>
        <end position="74"/>
    </location>
</feature>
<dbReference type="Proteomes" id="UP000829196">
    <property type="component" value="Unassembled WGS sequence"/>
</dbReference>
<evidence type="ECO:0000313" key="3">
    <source>
        <dbReference type="Proteomes" id="UP000829196"/>
    </source>
</evidence>
<evidence type="ECO:0000256" key="1">
    <source>
        <dbReference type="SAM" id="MobiDB-lite"/>
    </source>
</evidence>
<protein>
    <submittedName>
        <fullName evidence="2">Uncharacterized protein</fullName>
    </submittedName>
</protein>
<reference evidence="2" key="1">
    <citation type="journal article" date="2022" name="Front. Genet.">
        <title>Chromosome-Scale Assembly of the Dendrobium nobile Genome Provides Insights Into the Molecular Mechanism of the Biosynthesis of the Medicinal Active Ingredient of Dendrobium.</title>
        <authorList>
            <person name="Xu Q."/>
            <person name="Niu S.-C."/>
            <person name="Li K.-L."/>
            <person name="Zheng P.-J."/>
            <person name="Zhang X.-J."/>
            <person name="Jia Y."/>
            <person name="Liu Y."/>
            <person name="Niu Y.-X."/>
            <person name="Yu L.-H."/>
            <person name="Chen D.-F."/>
            <person name="Zhang G.-Q."/>
        </authorList>
    </citation>
    <scope>NUCLEOTIDE SEQUENCE</scope>
    <source>
        <tissue evidence="2">Leaf</tissue>
    </source>
</reference>
<dbReference type="EMBL" id="JAGYWB010000009">
    <property type="protein sequence ID" value="KAI0511006.1"/>
    <property type="molecule type" value="Genomic_DNA"/>
</dbReference>
<comment type="caution">
    <text evidence="2">The sequence shown here is derived from an EMBL/GenBank/DDBJ whole genome shotgun (WGS) entry which is preliminary data.</text>
</comment>
<sequence>MTHRLQQPPYPQMLCKHHHLRLYLSHRPTAQFKHLIKLLKPQNLKLARHSKENADEQENPGAINPGSQCGGQCRSLPRLRGSRRGEEECFVGKLDGEGGEENSCEVTEGPVDFAGVGAADGGGVMAEAVEEEVLEGGGEGEEGDDGEDGFRELGEEGGGGRVEKVGVGDGDYDVEGEESEVGDSAGEGGGVVEGAVFEAGVEAEEELFVGVGGGGGE</sequence>
<feature type="region of interest" description="Disordered" evidence="1">
    <location>
        <begin position="134"/>
        <end position="190"/>
    </location>
</feature>
<feature type="compositionally biased region" description="Acidic residues" evidence="1">
    <location>
        <begin position="134"/>
        <end position="147"/>
    </location>
</feature>
<proteinExistence type="predicted"/>